<dbReference type="InterPro" id="IPR006969">
    <property type="entry name" value="Stig-like"/>
</dbReference>
<keyword evidence="2 3" id="KW-0732">Signal</keyword>
<organism evidence="4 5">
    <name type="scientific">Clitoria ternatea</name>
    <name type="common">Butterfly pea</name>
    <dbReference type="NCBI Taxonomy" id="43366"/>
    <lineage>
        <taxon>Eukaryota</taxon>
        <taxon>Viridiplantae</taxon>
        <taxon>Streptophyta</taxon>
        <taxon>Embryophyta</taxon>
        <taxon>Tracheophyta</taxon>
        <taxon>Spermatophyta</taxon>
        <taxon>Magnoliopsida</taxon>
        <taxon>eudicotyledons</taxon>
        <taxon>Gunneridae</taxon>
        <taxon>Pentapetalae</taxon>
        <taxon>rosids</taxon>
        <taxon>fabids</taxon>
        <taxon>Fabales</taxon>
        <taxon>Fabaceae</taxon>
        <taxon>Papilionoideae</taxon>
        <taxon>50 kb inversion clade</taxon>
        <taxon>NPAAA clade</taxon>
        <taxon>indigoferoid/millettioid clade</taxon>
        <taxon>Phaseoleae</taxon>
        <taxon>Clitoria</taxon>
    </lineage>
</organism>
<evidence type="ECO:0000313" key="5">
    <source>
        <dbReference type="Proteomes" id="UP001359559"/>
    </source>
</evidence>
<protein>
    <recommendedName>
        <fullName evidence="6">Stigma-specific Stig1 family protein</fullName>
    </recommendedName>
</protein>
<evidence type="ECO:0008006" key="6">
    <source>
        <dbReference type="Google" id="ProtNLM"/>
    </source>
</evidence>
<dbReference type="PANTHER" id="PTHR33227:SF48">
    <property type="entry name" value="STIGMA-SPECIFIC STIG1-LIKE PROTEIN 4"/>
    <property type="match status" value="1"/>
</dbReference>
<evidence type="ECO:0000313" key="4">
    <source>
        <dbReference type="EMBL" id="KAK7316782.1"/>
    </source>
</evidence>
<feature type="chain" id="PRO_5042957154" description="Stigma-specific Stig1 family protein" evidence="3">
    <location>
        <begin position="25"/>
        <end position="156"/>
    </location>
</feature>
<dbReference type="AlphaFoldDB" id="A0AAN9KG25"/>
<proteinExistence type="inferred from homology"/>
<keyword evidence="5" id="KW-1185">Reference proteome</keyword>
<accession>A0AAN9KG25</accession>
<dbReference type="Proteomes" id="UP001359559">
    <property type="component" value="Unassembled WGS sequence"/>
</dbReference>
<comment type="caution">
    <text evidence="4">The sequence shown here is derived from an EMBL/GenBank/DDBJ whole genome shotgun (WGS) entry which is preliminary data.</text>
</comment>
<evidence type="ECO:0000256" key="1">
    <source>
        <dbReference type="ARBA" id="ARBA00006010"/>
    </source>
</evidence>
<feature type="signal peptide" evidence="3">
    <location>
        <begin position="1"/>
        <end position="24"/>
    </location>
</feature>
<reference evidence="4 5" key="1">
    <citation type="submission" date="2024-01" db="EMBL/GenBank/DDBJ databases">
        <title>The genomes of 5 underutilized Papilionoideae crops provide insights into root nodulation and disease resistance.</title>
        <authorList>
            <person name="Yuan L."/>
        </authorList>
    </citation>
    <scope>NUCLEOTIDE SEQUENCE [LARGE SCALE GENOMIC DNA]</scope>
    <source>
        <strain evidence="4">LY-2023</strain>
        <tissue evidence="4">Leaf</tissue>
    </source>
</reference>
<name>A0AAN9KG25_CLITE</name>
<sequence length="156" mass="17425">MNPTLVQTLTFVTFMVLVVIPIEGKSKPNTYHQNNVTVVSSPWLKNAVKQRVSGCFGRPRVCSQGEFPARILCCRNRCVNVTSDRNNCGFCAIRCPFNWQCCGGFCRNINLSFLNCGRCGHRCPIGSLCWFGMCGYANEPASDSHQPHETARDKLN</sequence>
<dbReference type="PANTHER" id="PTHR33227">
    <property type="entry name" value="STIGMA-SPECIFIC STIG1-LIKE PROTEIN 3"/>
    <property type="match status" value="1"/>
</dbReference>
<gene>
    <name evidence="4" type="ORF">RJT34_00498</name>
</gene>
<evidence type="ECO:0000256" key="3">
    <source>
        <dbReference type="SAM" id="SignalP"/>
    </source>
</evidence>
<comment type="similarity">
    <text evidence="1">Belongs to the STIG1 family.</text>
</comment>
<dbReference type="EMBL" id="JAYKXN010000001">
    <property type="protein sequence ID" value="KAK7316782.1"/>
    <property type="molecule type" value="Genomic_DNA"/>
</dbReference>
<dbReference type="Pfam" id="PF04885">
    <property type="entry name" value="Stig1"/>
    <property type="match status" value="1"/>
</dbReference>
<evidence type="ECO:0000256" key="2">
    <source>
        <dbReference type="ARBA" id="ARBA00022729"/>
    </source>
</evidence>